<dbReference type="OrthoDB" id="9808602at2"/>
<accession>A0A1I0A6D9</accession>
<evidence type="ECO:0000256" key="2">
    <source>
        <dbReference type="SAM" id="Phobius"/>
    </source>
</evidence>
<reference evidence="4 5" key="1">
    <citation type="submission" date="2016-10" db="EMBL/GenBank/DDBJ databases">
        <authorList>
            <person name="de Groot N.N."/>
        </authorList>
    </citation>
    <scope>NUCLEOTIDE SEQUENCE [LARGE SCALE GENOMIC DNA]</scope>
    <source>
        <strain evidence="4 5">IBRC-M 10780</strain>
    </source>
</reference>
<keyword evidence="5" id="KW-1185">Reference proteome</keyword>
<feature type="transmembrane region" description="Helical" evidence="2">
    <location>
        <begin position="39"/>
        <end position="63"/>
    </location>
</feature>
<dbReference type="Pfam" id="PF02397">
    <property type="entry name" value="Bac_transf"/>
    <property type="match status" value="1"/>
</dbReference>
<dbReference type="EMBL" id="FOHE01000003">
    <property type="protein sequence ID" value="SES89232.1"/>
    <property type="molecule type" value="Genomic_DNA"/>
</dbReference>
<protein>
    <submittedName>
        <fullName evidence="4">Sugar transferase involved in LPS biosynthesis (Colanic, teichoic acid)</fullName>
    </submittedName>
</protein>
<evidence type="ECO:0000313" key="5">
    <source>
        <dbReference type="Proteomes" id="UP000198618"/>
    </source>
</evidence>
<feature type="domain" description="Bacterial sugar transferase" evidence="3">
    <location>
        <begin position="38"/>
        <end position="216"/>
    </location>
</feature>
<dbReference type="PANTHER" id="PTHR30576:SF0">
    <property type="entry name" value="UNDECAPRENYL-PHOSPHATE N-ACETYLGALACTOSAMINYL 1-PHOSPHATE TRANSFERASE-RELATED"/>
    <property type="match status" value="1"/>
</dbReference>
<dbReference type="InterPro" id="IPR003362">
    <property type="entry name" value="Bact_transf"/>
</dbReference>
<name>A0A1I0A6D9_9BACI</name>
<dbReference type="Proteomes" id="UP000198618">
    <property type="component" value="Unassembled WGS sequence"/>
</dbReference>
<gene>
    <name evidence="4" type="ORF">SAMN05216389_10381</name>
</gene>
<organism evidence="4 5">
    <name type="scientific">Oceanobacillus limi</name>
    <dbReference type="NCBI Taxonomy" id="930131"/>
    <lineage>
        <taxon>Bacteria</taxon>
        <taxon>Bacillati</taxon>
        <taxon>Bacillota</taxon>
        <taxon>Bacilli</taxon>
        <taxon>Bacillales</taxon>
        <taxon>Bacillaceae</taxon>
        <taxon>Oceanobacillus</taxon>
    </lineage>
</organism>
<evidence type="ECO:0000256" key="1">
    <source>
        <dbReference type="ARBA" id="ARBA00006464"/>
    </source>
</evidence>
<proteinExistence type="inferred from homology"/>
<keyword evidence="2" id="KW-0812">Transmembrane</keyword>
<keyword evidence="2" id="KW-0472">Membrane</keyword>
<evidence type="ECO:0000313" key="4">
    <source>
        <dbReference type="EMBL" id="SES89232.1"/>
    </source>
</evidence>
<dbReference type="AlphaFoldDB" id="A0A1I0A6D9"/>
<keyword evidence="4" id="KW-0808">Transferase</keyword>
<comment type="similarity">
    <text evidence="1">Belongs to the bacterial sugar transferase family.</text>
</comment>
<dbReference type="STRING" id="930131.SAMN05216389_10381"/>
<dbReference type="PANTHER" id="PTHR30576">
    <property type="entry name" value="COLANIC BIOSYNTHESIS UDP-GLUCOSE LIPID CARRIER TRANSFERASE"/>
    <property type="match status" value="1"/>
</dbReference>
<evidence type="ECO:0000259" key="3">
    <source>
        <dbReference type="Pfam" id="PF02397"/>
    </source>
</evidence>
<dbReference type="GO" id="GO:0016780">
    <property type="term" value="F:phosphotransferase activity, for other substituted phosphate groups"/>
    <property type="evidence" value="ECO:0007669"/>
    <property type="project" value="TreeGrafter"/>
</dbReference>
<sequence length="222" mass="25584">MQAKSSPPNFYEEYTPKMEMGIVELHYEKKEFYSIISRCMDICFSVISLPFVLLLIAVFSILIKLETPGPLIYKQERVGQYGRYFKVCKLRSMYIDAEKDGAKWAIKNDPRVTKVGKFMRRTRIDEIPQIINILRGDMTLVGPRPERPIFTAEFEEKYPGFSNRLLVKPGLTGLAQVTGGYCNSPKEKMELDLYYIENRAIKMDLLILLKTIKIVLSGHGAR</sequence>
<keyword evidence="2" id="KW-1133">Transmembrane helix</keyword>